<keyword evidence="2" id="KW-0238">DNA-binding</keyword>
<gene>
    <name evidence="5" type="ORF">KXJ69_05400</name>
</gene>
<dbReference type="GO" id="GO:0015074">
    <property type="term" value="P:DNA integration"/>
    <property type="evidence" value="ECO:0007669"/>
    <property type="project" value="UniProtKB-KW"/>
</dbReference>
<dbReference type="Pfam" id="PF00589">
    <property type="entry name" value="Phage_integrase"/>
    <property type="match status" value="1"/>
</dbReference>
<dbReference type="InterPro" id="IPR002104">
    <property type="entry name" value="Integrase_catalytic"/>
</dbReference>
<evidence type="ECO:0000313" key="6">
    <source>
        <dbReference type="Proteomes" id="UP001138686"/>
    </source>
</evidence>
<accession>A0A9X1FNC7</accession>
<dbReference type="Proteomes" id="UP001138686">
    <property type="component" value="Unassembled WGS sequence"/>
</dbReference>
<sequence length="427" mass="50897">MKFRLTVPKTVPKTVEKIYIIRMEEPQYSKVKLFIPRDKNGRITVERPWHIYFYFRNPITGKFDSRSKFIRKHGINKYYKTVKQRKLYGQKLVQAYTELLNDGYDPYENTIPQEENINFTNEIVSIEFALKKALENKKAVWAKSTIQSCVYRVDEFIAFAKRHHFSDLPSDQLMRKHVVEFLRTIKDSGQSMTSVNNYRNTLGSILSEMVQLEYLPYNFIRDIKKERSNPVRNHPFTNRQVADIKKYLEANDPYLLTYIRVISYSFLRNSEVLRLTVGDVDLKNRLITVKTKARSLEKVFIIDQLMDIFKEMQLEQHPKSHFVFSRNDGPGEWEAELKTKKKVFSDRFRPVKKKFNFGREFTLYSFRHTFAINLYNQFISQGLSETEALIKMLPITRHRSIDMASNYVREKQRMLPRDYSKDISIDF</sequence>
<keyword evidence="1" id="KW-0229">DNA integration</keyword>
<name>A0A9X1FNC7_9FLAO</name>
<evidence type="ECO:0000259" key="4">
    <source>
        <dbReference type="PROSITE" id="PS51900"/>
    </source>
</evidence>
<evidence type="ECO:0000313" key="5">
    <source>
        <dbReference type="EMBL" id="MBW2937530.1"/>
    </source>
</evidence>
<keyword evidence="6" id="KW-1185">Reference proteome</keyword>
<evidence type="ECO:0000259" key="3">
    <source>
        <dbReference type="PROSITE" id="PS51898"/>
    </source>
</evidence>
<dbReference type="EMBL" id="JAHWDP010000002">
    <property type="protein sequence ID" value="MBW2937530.1"/>
    <property type="molecule type" value="Genomic_DNA"/>
</dbReference>
<evidence type="ECO:0000256" key="1">
    <source>
        <dbReference type="ARBA" id="ARBA00022908"/>
    </source>
</evidence>
<comment type="caution">
    <text evidence="5">The sequence shown here is derived from an EMBL/GenBank/DDBJ whole genome shotgun (WGS) entry which is preliminary data.</text>
</comment>
<dbReference type="PANTHER" id="PTHR30349:SF64">
    <property type="entry name" value="PROPHAGE INTEGRASE INTD-RELATED"/>
    <property type="match status" value="1"/>
</dbReference>
<reference evidence="5" key="1">
    <citation type="submission" date="2021-07" db="EMBL/GenBank/DDBJ databases">
        <title>Aureisphaera sp. CAU 1614 isolated from sea sediment.</title>
        <authorList>
            <person name="Kim W."/>
        </authorList>
    </citation>
    <scope>NUCLEOTIDE SEQUENCE</scope>
    <source>
        <strain evidence="5">CAU 1614</strain>
    </source>
</reference>
<dbReference type="GO" id="GO:0006310">
    <property type="term" value="P:DNA recombination"/>
    <property type="evidence" value="ECO:0007669"/>
    <property type="project" value="InterPro"/>
</dbReference>
<dbReference type="PANTHER" id="PTHR30349">
    <property type="entry name" value="PHAGE INTEGRASE-RELATED"/>
    <property type="match status" value="1"/>
</dbReference>
<dbReference type="PROSITE" id="PS51898">
    <property type="entry name" value="TYR_RECOMBINASE"/>
    <property type="match status" value="1"/>
</dbReference>
<organism evidence="5 6">
    <name type="scientific">Halomarinibacterium sedimenti</name>
    <dbReference type="NCBI Taxonomy" id="2857106"/>
    <lineage>
        <taxon>Bacteria</taxon>
        <taxon>Pseudomonadati</taxon>
        <taxon>Bacteroidota</taxon>
        <taxon>Flavobacteriia</taxon>
        <taxon>Flavobacteriales</taxon>
        <taxon>Flavobacteriaceae</taxon>
        <taxon>Halomarinibacterium</taxon>
    </lineage>
</organism>
<dbReference type="GO" id="GO:0003677">
    <property type="term" value="F:DNA binding"/>
    <property type="evidence" value="ECO:0007669"/>
    <property type="project" value="UniProtKB-UniRule"/>
</dbReference>
<dbReference type="InterPro" id="IPR044068">
    <property type="entry name" value="CB"/>
</dbReference>
<dbReference type="AlphaFoldDB" id="A0A9X1FNC7"/>
<proteinExistence type="predicted"/>
<dbReference type="PROSITE" id="PS51900">
    <property type="entry name" value="CB"/>
    <property type="match status" value="1"/>
</dbReference>
<feature type="domain" description="Tyr recombinase" evidence="3">
    <location>
        <begin position="231"/>
        <end position="427"/>
    </location>
</feature>
<dbReference type="CDD" id="cd00397">
    <property type="entry name" value="DNA_BRE_C"/>
    <property type="match status" value="1"/>
</dbReference>
<protein>
    <submittedName>
        <fullName evidence="5">Tyrosine-type recombinase/integrase</fullName>
    </submittedName>
</protein>
<dbReference type="InterPro" id="IPR050090">
    <property type="entry name" value="Tyrosine_recombinase_XerCD"/>
</dbReference>
<feature type="domain" description="Core-binding (CB)" evidence="4">
    <location>
        <begin position="118"/>
        <end position="210"/>
    </location>
</feature>
<dbReference type="RefSeq" id="WP_219051954.1">
    <property type="nucleotide sequence ID" value="NZ_JAHWDP010000002.1"/>
</dbReference>
<evidence type="ECO:0000256" key="2">
    <source>
        <dbReference type="PROSITE-ProRule" id="PRU01248"/>
    </source>
</evidence>